<organism evidence="1 2">
    <name type="scientific">Paenibacillus plantiphilus</name>
    <dbReference type="NCBI Taxonomy" id="2905650"/>
    <lineage>
        <taxon>Bacteria</taxon>
        <taxon>Bacillati</taxon>
        <taxon>Bacillota</taxon>
        <taxon>Bacilli</taxon>
        <taxon>Bacillales</taxon>
        <taxon>Paenibacillaceae</taxon>
        <taxon>Paenibacillus</taxon>
    </lineage>
</organism>
<comment type="caution">
    <text evidence="1">The sequence shown here is derived from an EMBL/GenBank/DDBJ whole genome shotgun (WGS) entry which is preliminary data.</text>
</comment>
<proteinExistence type="predicted"/>
<reference evidence="1" key="1">
    <citation type="submission" date="2022-01" db="EMBL/GenBank/DDBJ databases">
        <authorList>
            <person name="Criscuolo A."/>
        </authorList>
    </citation>
    <scope>NUCLEOTIDE SEQUENCE</scope>
    <source>
        <strain evidence="1">CIP111893</strain>
    </source>
</reference>
<evidence type="ECO:0000313" key="2">
    <source>
        <dbReference type="Proteomes" id="UP000838686"/>
    </source>
</evidence>
<evidence type="ECO:0000313" key="1">
    <source>
        <dbReference type="EMBL" id="CAH1198925.1"/>
    </source>
</evidence>
<dbReference type="Proteomes" id="UP000838686">
    <property type="component" value="Unassembled WGS sequence"/>
</dbReference>
<sequence>MGNSIYLTQSADHSSECLRMSNGLTSVFIDVIVLSGSVLASTNREKEFIIWLAQRDQSVVGIGTVGFSLDELPWCPEQFVSNQQFLLRTINGALARTGWEKLNYEPTEEFIVNTLRKFERMVAAFRLEDIDTQHYEEWSEIEEGDDCPTIPPGYPRCLKHDVYLSCHGCVLCNYIKS</sequence>
<keyword evidence="2" id="KW-1185">Reference proteome</keyword>
<name>A0ABN8G3I7_9BACL</name>
<accession>A0ABN8G3I7</accession>
<gene>
    <name evidence="1" type="ORF">PAECIP111893_01171</name>
</gene>
<protein>
    <submittedName>
        <fullName evidence="1">Uncharacterized protein</fullName>
    </submittedName>
</protein>
<dbReference type="EMBL" id="CAKMMF010000005">
    <property type="protein sequence ID" value="CAH1198925.1"/>
    <property type="molecule type" value="Genomic_DNA"/>
</dbReference>